<dbReference type="AlphaFoldDB" id="K2RPJ1"/>
<gene>
    <name evidence="2" type="ORF">MPH_10780</name>
</gene>
<evidence type="ECO:0000313" key="3">
    <source>
        <dbReference type="Proteomes" id="UP000007129"/>
    </source>
</evidence>
<proteinExistence type="predicted"/>
<dbReference type="HOGENOM" id="CLU_019366_3_0_1"/>
<organism evidence="2 3">
    <name type="scientific">Macrophomina phaseolina (strain MS6)</name>
    <name type="common">Charcoal rot fungus</name>
    <dbReference type="NCBI Taxonomy" id="1126212"/>
    <lineage>
        <taxon>Eukaryota</taxon>
        <taxon>Fungi</taxon>
        <taxon>Dikarya</taxon>
        <taxon>Ascomycota</taxon>
        <taxon>Pezizomycotina</taxon>
        <taxon>Dothideomycetes</taxon>
        <taxon>Dothideomycetes incertae sedis</taxon>
        <taxon>Botryosphaeriales</taxon>
        <taxon>Botryosphaeriaceae</taxon>
        <taxon>Macrophomina</taxon>
    </lineage>
</organism>
<comment type="caution">
    <text evidence="2">The sequence shown here is derived from an EMBL/GenBank/DDBJ whole genome shotgun (WGS) entry which is preliminary data.</text>
</comment>
<protein>
    <submittedName>
        <fullName evidence="2">F-box domain cyclin-like protein</fullName>
    </submittedName>
</protein>
<dbReference type="InterPro" id="IPR001810">
    <property type="entry name" value="F-box_dom"/>
</dbReference>
<dbReference type="STRING" id="1126212.K2RPJ1"/>
<sequence length="485" mass="55014">MPCLLDLSNELIHEILLKVGPGELARVAQCCRSLHTFIHDNDLLWKELYLATFDDPREQRPDVKVSWREELSRMWKLNLLLASENANVKKANFAFIASAVDDLLATSASNQPSSSCDFLRLHFDESRTTNRDSIMCGSSLFSRAGSEDQQPLSDEHDRQTSAKLHVLHGVPLEPSKRGANPIHTYARSRVYDLRRYTDDTLWGPFMDDGSQRVDWESLESIMIVLSHNINRFCERTYGRFRPIWNDAFAGVSTNSFRSKPPFRFDDDEDESDSGMLEAMHIITPATSGNSPNFQRVDSLFNNSGMTLEDQDPYGVTGTWARIVCFLDYTDLYHFNFGEAPIPVDQPREPIATQEAIRFITLNLRVRRIEPPGPGDGQDLPVVHFTGTSRSMHASWDPNANSKIRGTVRLTPEGHVRWTSFSIFHGEERWRSECIQVGGLRSARGMLGTWFDKDYSPEGPVGPTAFWKISDSLLKSDHHPPLLPLS</sequence>
<feature type="domain" description="F-box" evidence="1">
    <location>
        <begin position="1"/>
        <end position="48"/>
    </location>
</feature>
<dbReference type="VEuPathDB" id="FungiDB:MPH_10780"/>
<evidence type="ECO:0000313" key="2">
    <source>
        <dbReference type="EMBL" id="EKG12069.1"/>
    </source>
</evidence>
<dbReference type="SUPFAM" id="SSF81383">
    <property type="entry name" value="F-box domain"/>
    <property type="match status" value="1"/>
</dbReference>
<dbReference type="InterPro" id="IPR036047">
    <property type="entry name" value="F-box-like_dom_sf"/>
</dbReference>
<dbReference type="OrthoDB" id="3226064at2759"/>
<dbReference type="EMBL" id="AHHD01000459">
    <property type="protein sequence ID" value="EKG12069.1"/>
    <property type="molecule type" value="Genomic_DNA"/>
</dbReference>
<dbReference type="InParanoid" id="K2RPJ1"/>
<name>K2RPJ1_MACPH</name>
<dbReference type="SMART" id="SM00256">
    <property type="entry name" value="FBOX"/>
    <property type="match status" value="1"/>
</dbReference>
<dbReference type="PROSITE" id="PS50181">
    <property type="entry name" value="FBOX"/>
    <property type="match status" value="1"/>
</dbReference>
<evidence type="ECO:0000259" key="1">
    <source>
        <dbReference type="PROSITE" id="PS50181"/>
    </source>
</evidence>
<dbReference type="Gene3D" id="1.20.1280.50">
    <property type="match status" value="1"/>
</dbReference>
<dbReference type="Pfam" id="PF12937">
    <property type="entry name" value="F-box-like"/>
    <property type="match status" value="1"/>
</dbReference>
<dbReference type="Proteomes" id="UP000007129">
    <property type="component" value="Unassembled WGS sequence"/>
</dbReference>
<accession>K2RPJ1</accession>
<dbReference type="eggNOG" id="ENOG502RP4Z">
    <property type="taxonomic scope" value="Eukaryota"/>
</dbReference>
<reference evidence="2 3" key="1">
    <citation type="journal article" date="2012" name="BMC Genomics">
        <title>Tools to kill: Genome of one of the most destructive plant pathogenic fungi Macrophomina phaseolina.</title>
        <authorList>
            <person name="Islam M.S."/>
            <person name="Haque M.S."/>
            <person name="Islam M.M."/>
            <person name="Emdad E.M."/>
            <person name="Halim A."/>
            <person name="Hossen Q.M.M."/>
            <person name="Hossain M.Z."/>
            <person name="Ahmed B."/>
            <person name="Rahim S."/>
            <person name="Rahman M.S."/>
            <person name="Alam M.M."/>
            <person name="Hou S."/>
            <person name="Wan X."/>
            <person name="Saito J.A."/>
            <person name="Alam M."/>
        </authorList>
    </citation>
    <scope>NUCLEOTIDE SEQUENCE [LARGE SCALE GENOMIC DNA]</scope>
    <source>
        <strain evidence="2 3">MS6</strain>
    </source>
</reference>